<dbReference type="InterPro" id="IPR013740">
    <property type="entry name" value="Redoxin"/>
</dbReference>
<dbReference type="PROSITE" id="PS51352">
    <property type="entry name" value="THIOREDOXIN_2"/>
    <property type="match status" value="1"/>
</dbReference>
<protein>
    <submittedName>
        <fullName evidence="6">TlpA family protein disulfide reductase</fullName>
    </submittedName>
</protein>
<organism evidence="6 7">
    <name type="scientific">Candidatus Methylophosphatis roskildensis</name>
    <dbReference type="NCBI Taxonomy" id="2899263"/>
    <lineage>
        <taxon>Bacteria</taxon>
        <taxon>Pseudomonadati</taxon>
        <taxon>Pseudomonadota</taxon>
        <taxon>Betaproteobacteria</taxon>
        <taxon>Nitrosomonadales</taxon>
        <taxon>Sterolibacteriaceae</taxon>
        <taxon>Candidatus Methylophosphatis</taxon>
    </lineage>
</organism>
<feature type="domain" description="Thioredoxin" evidence="5">
    <location>
        <begin position="1"/>
        <end position="135"/>
    </location>
</feature>
<accession>A0A9D7E0Y3</accession>
<evidence type="ECO:0000313" key="7">
    <source>
        <dbReference type="Proteomes" id="UP000807785"/>
    </source>
</evidence>
<proteinExistence type="predicted"/>
<evidence type="ECO:0000313" key="6">
    <source>
        <dbReference type="EMBL" id="MBK6972134.1"/>
    </source>
</evidence>
<evidence type="ECO:0000256" key="2">
    <source>
        <dbReference type="ARBA" id="ARBA00022748"/>
    </source>
</evidence>
<evidence type="ECO:0000259" key="5">
    <source>
        <dbReference type="PROSITE" id="PS51352"/>
    </source>
</evidence>
<reference evidence="6" key="1">
    <citation type="submission" date="2020-10" db="EMBL/GenBank/DDBJ databases">
        <title>Connecting structure to function with the recovery of over 1000 high-quality activated sludge metagenome-assembled genomes encoding full-length rRNA genes using long-read sequencing.</title>
        <authorList>
            <person name="Singleton C.M."/>
            <person name="Petriglieri F."/>
            <person name="Kristensen J.M."/>
            <person name="Kirkegaard R.H."/>
            <person name="Michaelsen T.Y."/>
            <person name="Andersen M.H."/>
            <person name="Karst S.M."/>
            <person name="Dueholm M.S."/>
            <person name="Nielsen P.H."/>
            <person name="Albertsen M."/>
        </authorList>
    </citation>
    <scope>NUCLEOTIDE SEQUENCE</scope>
    <source>
        <strain evidence="6">Bjer_18-Q3-R1-45_BAT3C.347</strain>
    </source>
</reference>
<dbReference type="PANTHER" id="PTHR42852">
    <property type="entry name" value="THIOL:DISULFIDE INTERCHANGE PROTEIN DSBE"/>
    <property type="match status" value="1"/>
</dbReference>
<dbReference type="GO" id="GO:0016491">
    <property type="term" value="F:oxidoreductase activity"/>
    <property type="evidence" value="ECO:0007669"/>
    <property type="project" value="InterPro"/>
</dbReference>
<dbReference type="InterPro" id="IPR050553">
    <property type="entry name" value="Thioredoxin_ResA/DsbE_sf"/>
</dbReference>
<evidence type="ECO:0000256" key="4">
    <source>
        <dbReference type="ARBA" id="ARBA00023284"/>
    </source>
</evidence>
<keyword evidence="4" id="KW-0676">Redox-active center</keyword>
<gene>
    <name evidence="6" type="ORF">IPH26_03985</name>
</gene>
<keyword evidence="3" id="KW-1015">Disulfide bond</keyword>
<dbReference type="Proteomes" id="UP000807785">
    <property type="component" value="Unassembled WGS sequence"/>
</dbReference>
<sequence>MRLTLLDANGGKQSMSQWNGKVLAVNFWASWCAPCREEMPEFSRVSEEYAAKGVQFVGIGIDTVDNLRKFNEQVQVSYPLLIGEGDAMQAAVAVGNTMMALPFTAILSRTGKVTHVKLGKMRAPELKDALDRALGAD</sequence>
<evidence type="ECO:0000256" key="1">
    <source>
        <dbReference type="ARBA" id="ARBA00004196"/>
    </source>
</evidence>
<dbReference type="AlphaFoldDB" id="A0A9D7E0Y3"/>
<dbReference type="GO" id="GO:0030313">
    <property type="term" value="C:cell envelope"/>
    <property type="evidence" value="ECO:0007669"/>
    <property type="project" value="UniProtKB-SubCell"/>
</dbReference>
<dbReference type="CDD" id="cd02966">
    <property type="entry name" value="TlpA_like_family"/>
    <property type="match status" value="1"/>
</dbReference>
<dbReference type="Pfam" id="PF08534">
    <property type="entry name" value="Redoxin"/>
    <property type="match status" value="1"/>
</dbReference>
<comment type="subcellular location">
    <subcellularLocation>
        <location evidence="1">Cell envelope</location>
    </subcellularLocation>
</comment>
<name>A0A9D7E0Y3_9PROT</name>
<comment type="caution">
    <text evidence="6">The sequence shown here is derived from an EMBL/GenBank/DDBJ whole genome shotgun (WGS) entry which is preliminary data.</text>
</comment>
<dbReference type="Gene3D" id="3.40.30.10">
    <property type="entry name" value="Glutaredoxin"/>
    <property type="match status" value="1"/>
</dbReference>
<dbReference type="InterPro" id="IPR013766">
    <property type="entry name" value="Thioredoxin_domain"/>
</dbReference>
<dbReference type="SUPFAM" id="SSF52833">
    <property type="entry name" value="Thioredoxin-like"/>
    <property type="match status" value="1"/>
</dbReference>
<dbReference type="GO" id="GO:0017004">
    <property type="term" value="P:cytochrome complex assembly"/>
    <property type="evidence" value="ECO:0007669"/>
    <property type="project" value="UniProtKB-KW"/>
</dbReference>
<dbReference type="InterPro" id="IPR036249">
    <property type="entry name" value="Thioredoxin-like_sf"/>
</dbReference>
<evidence type="ECO:0000256" key="3">
    <source>
        <dbReference type="ARBA" id="ARBA00023157"/>
    </source>
</evidence>
<dbReference type="EMBL" id="JADJEV010000002">
    <property type="protein sequence ID" value="MBK6972134.1"/>
    <property type="molecule type" value="Genomic_DNA"/>
</dbReference>
<dbReference type="PANTHER" id="PTHR42852:SF6">
    <property type="entry name" value="THIOL:DISULFIDE INTERCHANGE PROTEIN DSBE"/>
    <property type="match status" value="1"/>
</dbReference>
<keyword evidence="2" id="KW-0201">Cytochrome c-type biogenesis</keyword>